<name>A0ABQ9JVN5_9CUCU</name>
<dbReference type="InterPro" id="IPR031974">
    <property type="entry name" value="PDCD7"/>
</dbReference>
<protein>
    <submittedName>
        <fullName evidence="1">Uncharacterized protein</fullName>
    </submittedName>
</protein>
<sequence length="125" mass="14217">MLTFDFRKSWDTFLVPPTNEMGSKIPIGWVLPDTSPDENWSNGSWDPRDDVVVLLFVVATLASKLYPSCTPNLRHLHLFVHSTYQPEQLKETDPLAIQQELCDDATPDLPLLTLLYVNTMKTTVN</sequence>
<dbReference type="EMBL" id="JAPWTJ010000166">
    <property type="protein sequence ID" value="KAJ8981767.1"/>
    <property type="molecule type" value="Genomic_DNA"/>
</dbReference>
<evidence type="ECO:0000313" key="2">
    <source>
        <dbReference type="Proteomes" id="UP001162164"/>
    </source>
</evidence>
<keyword evidence="2" id="KW-1185">Reference proteome</keyword>
<accession>A0ABQ9JVN5</accession>
<dbReference type="Pfam" id="PF16021">
    <property type="entry name" value="PDCD7"/>
    <property type="match status" value="1"/>
</dbReference>
<dbReference type="Proteomes" id="UP001162164">
    <property type="component" value="Unassembled WGS sequence"/>
</dbReference>
<reference evidence="1" key="1">
    <citation type="journal article" date="2023" name="Insect Mol. Biol.">
        <title>Genome sequencing provides insights into the evolution of gene families encoding plant cell wall-degrading enzymes in longhorned beetles.</title>
        <authorList>
            <person name="Shin N.R."/>
            <person name="Okamura Y."/>
            <person name="Kirsch R."/>
            <person name="Pauchet Y."/>
        </authorList>
    </citation>
    <scope>NUCLEOTIDE SEQUENCE</scope>
    <source>
        <strain evidence="1">MMC_N1</strain>
    </source>
</reference>
<organism evidence="1 2">
    <name type="scientific">Molorchus minor</name>
    <dbReference type="NCBI Taxonomy" id="1323400"/>
    <lineage>
        <taxon>Eukaryota</taxon>
        <taxon>Metazoa</taxon>
        <taxon>Ecdysozoa</taxon>
        <taxon>Arthropoda</taxon>
        <taxon>Hexapoda</taxon>
        <taxon>Insecta</taxon>
        <taxon>Pterygota</taxon>
        <taxon>Neoptera</taxon>
        <taxon>Endopterygota</taxon>
        <taxon>Coleoptera</taxon>
        <taxon>Polyphaga</taxon>
        <taxon>Cucujiformia</taxon>
        <taxon>Chrysomeloidea</taxon>
        <taxon>Cerambycidae</taxon>
        <taxon>Lamiinae</taxon>
        <taxon>Monochamini</taxon>
        <taxon>Molorchus</taxon>
    </lineage>
</organism>
<evidence type="ECO:0000313" key="1">
    <source>
        <dbReference type="EMBL" id="KAJ8981767.1"/>
    </source>
</evidence>
<comment type="caution">
    <text evidence="1">The sequence shown here is derived from an EMBL/GenBank/DDBJ whole genome shotgun (WGS) entry which is preliminary data.</text>
</comment>
<proteinExistence type="predicted"/>
<gene>
    <name evidence="1" type="ORF">NQ317_002361</name>
</gene>